<evidence type="ECO:0000313" key="1">
    <source>
        <dbReference type="EMBL" id="KAJ7549805.1"/>
    </source>
</evidence>
<protein>
    <submittedName>
        <fullName evidence="1">Uncharacterized protein</fullName>
    </submittedName>
</protein>
<name>A0ACC2D6G1_DIPCM</name>
<proteinExistence type="predicted"/>
<accession>A0ACC2D6G1</accession>
<keyword evidence="2" id="KW-1185">Reference proteome</keyword>
<evidence type="ECO:0000313" key="2">
    <source>
        <dbReference type="Proteomes" id="UP001162992"/>
    </source>
</evidence>
<dbReference type="Proteomes" id="UP001162992">
    <property type="component" value="Chromosome 7"/>
</dbReference>
<comment type="caution">
    <text evidence="1">The sequence shown here is derived from an EMBL/GenBank/DDBJ whole genome shotgun (WGS) entry which is preliminary data.</text>
</comment>
<reference evidence="2" key="1">
    <citation type="journal article" date="2024" name="Proc. Natl. Acad. Sci. U.S.A.">
        <title>Extraordinary preservation of gene collinearity over three hundred million years revealed in homosporous lycophytes.</title>
        <authorList>
            <person name="Li C."/>
            <person name="Wickell D."/>
            <person name="Kuo L.Y."/>
            <person name="Chen X."/>
            <person name="Nie B."/>
            <person name="Liao X."/>
            <person name="Peng D."/>
            <person name="Ji J."/>
            <person name="Jenkins J."/>
            <person name="Williams M."/>
            <person name="Shu S."/>
            <person name="Plott C."/>
            <person name="Barry K."/>
            <person name="Rajasekar S."/>
            <person name="Grimwood J."/>
            <person name="Han X."/>
            <person name="Sun S."/>
            <person name="Hou Z."/>
            <person name="He W."/>
            <person name="Dai G."/>
            <person name="Sun C."/>
            <person name="Schmutz J."/>
            <person name="Leebens-Mack J.H."/>
            <person name="Li F.W."/>
            <person name="Wang L."/>
        </authorList>
    </citation>
    <scope>NUCLEOTIDE SEQUENCE [LARGE SCALE GENOMIC DNA]</scope>
    <source>
        <strain evidence="2">cv. PW_Plant_1</strain>
    </source>
</reference>
<organism evidence="1 2">
    <name type="scientific">Diphasiastrum complanatum</name>
    <name type="common">Issler's clubmoss</name>
    <name type="synonym">Lycopodium complanatum</name>
    <dbReference type="NCBI Taxonomy" id="34168"/>
    <lineage>
        <taxon>Eukaryota</taxon>
        <taxon>Viridiplantae</taxon>
        <taxon>Streptophyta</taxon>
        <taxon>Embryophyta</taxon>
        <taxon>Tracheophyta</taxon>
        <taxon>Lycopodiopsida</taxon>
        <taxon>Lycopodiales</taxon>
        <taxon>Lycopodiaceae</taxon>
        <taxon>Lycopodioideae</taxon>
        <taxon>Diphasiastrum</taxon>
    </lineage>
</organism>
<gene>
    <name evidence="1" type="ORF">O6H91_07G070300</name>
</gene>
<dbReference type="EMBL" id="CM055098">
    <property type="protein sequence ID" value="KAJ7549805.1"/>
    <property type="molecule type" value="Genomic_DNA"/>
</dbReference>
<sequence length="268" mass="30472">MNEMEEDRNTEEQLRRQDDNVHEEEEETACASSSDDGRRHMWSVGCLCDIVEVTPVSVMQPVKYFFTWQGVLTIAYSGIPPSLLQLKKRIKEEFPGIRNESAGSLWPITSLACLHDRRYPSLSQLYELHHICSEESSSLVVSPYVLLNNLSVVLYGNCCLEKNMLVTRIPLSYPADFTGPPLEESTYVAKVLNDFKAENLENYLAHFSEDGYHSAHYKNSRSGVSLVHFIATPPPSLARFRQRVESALPGLYDWFSESSLHITIRPLV</sequence>